<feature type="compositionally biased region" description="Polar residues" evidence="5">
    <location>
        <begin position="972"/>
        <end position="983"/>
    </location>
</feature>
<evidence type="ECO:0000256" key="1">
    <source>
        <dbReference type="ARBA" id="ARBA00004308"/>
    </source>
</evidence>
<organism evidence="6 7">
    <name type="scientific">Owenia fusiformis</name>
    <name type="common">Polychaete worm</name>
    <dbReference type="NCBI Taxonomy" id="6347"/>
    <lineage>
        <taxon>Eukaryota</taxon>
        <taxon>Metazoa</taxon>
        <taxon>Spiralia</taxon>
        <taxon>Lophotrochozoa</taxon>
        <taxon>Annelida</taxon>
        <taxon>Polychaeta</taxon>
        <taxon>Sedentaria</taxon>
        <taxon>Canalipalpata</taxon>
        <taxon>Sabellida</taxon>
        <taxon>Oweniida</taxon>
        <taxon>Oweniidae</taxon>
        <taxon>Owenia</taxon>
    </lineage>
</organism>
<dbReference type="Proteomes" id="UP000749559">
    <property type="component" value="Unassembled WGS sequence"/>
</dbReference>
<feature type="region of interest" description="Disordered" evidence="5">
    <location>
        <begin position="774"/>
        <end position="794"/>
    </location>
</feature>
<dbReference type="GO" id="GO:0030117">
    <property type="term" value="C:membrane coat"/>
    <property type="evidence" value="ECO:0007669"/>
    <property type="project" value="InterPro"/>
</dbReference>
<dbReference type="EMBL" id="CAIIXF020000008">
    <property type="protein sequence ID" value="CAH1791246.1"/>
    <property type="molecule type" value="Genomic_DNA"/>
</dbReference>
<dbReference type="Pfam" id="PF01602">
    <property type="entry name" value="Adaptin_N"/>
    <property type="match status" value="1"/>
</dbReference>
<feature type="region of interest" description="Disordered" evidence="5">
    <location>
        <begin position="929"/>
        <end position="983"/>
    </location>
</feature>
<feature type="compositionally biased region" description="Polar residues" evidence="5">
    <location>
        <begin position="934"/>
        <end position="958"/>
    </location>
</feature>
<keyword evidence="3" id="KW-0653">Protein transport</keyword>
<feature type="compositionally biased region" description="Low complexity" evidence="5">
    <location>
        <begin position="714"/>
        <end position="738"/>
    </location>
</feature>
<gene>
    <name evidence="6" type="ORF">OFUS_LOCUS16348</name>
</gene>
<keyword evidence="2" id="KW-0813">Transport</keyword>
<accession>A0A8J1XXS3</accession>
<evidence type="ECO:0000313" key="7">
    <source>
        <dbReference type="Proteomes" id="UP000749559"/>
    </source>
</evidence>
<evidence type="ECO:0000256" key="4">
    <source>
        <dbReference type="ARBA" id="ARBA00023136"/>
    </source>
</evidence>
<feature type="region of interest" description="Disordered" evidence="5">
    <location>
        <begin position="709"/>
        <end position="756"/>
    </location>
</feature>
<feature type="region of interest" description="Disordered" evidence="5">
    <location>
        <begin position="835"/>
        <end position="893"/>
    </location>
</feature>
<dbReference type="PANTHER" id="PTHR22780">
    <property type="entry name" value="ADAPTIN, ALPHA/GAMMA/EPSILON"/>
    <property type="match status" value="1"/>
</dbReference>
<dbReference type="GO" id="GO:0006886">
    <property type="term" value="P:intracellular protein transport"/>
    <property type="evidence" value="ECO:0007669"/>
    <property type="project" value="InterPro"/>
</dbReference>
<dbReference type="InterPro" id="IPR016024">
    <property type="entry name" value="ARM-type_fold"/>
</dbReference>
<evidence type="ECO:0000313" key="6">
    <source>
        <dbReference type="EMBL" id="CAH1791246.1"/>
    </source>
</evidence>
<dbReference type="GO" id="GO:0016192">
    <property type="term" value="P:vesicle-mediated transport"/>
    <property type="evidence" value="ECO:0007669"/>
    <property type="project" value="InterPro"/>
</dbReference>
<dbReference type="InterPro" id="IPR011989">
    <property type="entry name" value="ARM-like"/>
</dbReference>
<dbReference type="SUPFAM" id="SSF48371">
    <property type="entry name" value="ARM repeat"/>
    <property type="match status" value="1"/>
</dbReference>
<protein>
    <submittedName>
        <fullName evidence="6">Uncharacterized protein</fullName>
    </submittedName>
</protein>
<dbReference type="GO" id="GO:0012505">
    <property type="term" value="C:endomembrane system"/>
    <property type="evidence" value="ECO:0007669"/>
    <property type="project" value="UniProtKB-SubCell"/>
</dbReference>
<dbReference type="InterPro" id="IPR002553">
    <property type="entry name" value="Clathrin/coatomer_adapt-like_N"/>
</dbReference>
<dbReference type="AlphaFoldDB" id="A0A8J1XXS3"/>
<dbReference type="InterPro" id="IPR050840">
    <property type="entry name" value="Adaptor_Complx_Large_Subunit"/>
</dbReference>
<evidence type="ECO:0000256" key="2">
    <source>
        <dbReference type="ARBA" id="ARBA00022448"/>
    </source>
</evidence>
<keyword evidence="7" id="KW-1185">Reference proteome</keyword>
<name>A0A8J1XXS3_OWEFU</name>
<dbReference type="OrthoDB" id="29308at2759"/>
<comment type="subcellular location">
    <subcellularLocation>
        <location evidence="1">Endomembrane system</location>
    </subcellularLocation>
</comment>
<dbReference type="Gene3D" id="1.25.10.10">
    <property type="entry name" value="Leucine-rich Repeat Variant"/>
    <property type="match status" value="1"/>
</dbReference>
<sequence length="983" mass="109469">MTEIMERTISSLPGILTGRMGLGSSNISSKSFQNFVKMVSEVKTKYEEDQLLKKEVSILKQRLAQPGISPGQMKEYLVRILYCHMMGYDISFAFIHAVKLAQQGSLSQKWAGYLMCGLLLHENHELVLLLVNTIQKDLRSSNVLENSIALNTICGLVNAEMIPPILPLVEDKLNHPKALVRKKAVMCLHKFLSKAPNQVQHIHGKFKKALCDKDPSVMWAALQIYHDLIKSDIESYRDIVSGLVSILRQVVERKLPPEWDYHSVPAPWLQIQLLKVLALLGANNKESSEEMYAILNEVLKRTEASHKIGLAVIYECLETITCIYPNDHLVNLASKCITKFIRAKNNNLKFLGLRGLTSIVRIKPTFAVENQDIVIECLDDPDSNICKQTLELLYRIGNPHNVRVICSKLMEHFSTQDETIKQNVANKVMTLAEKHAPTMEWYIQTMNSVLTAVPNSGSSQCLQNIISKLIAANQEVHLYAIGAYIELIQDTHVSPAILQLAAWVLGEYSGINNTIKVSSLIGLLWRHVLPTNQEDTVVYILSAIIKLVLRHEDTVAIVSGLVSEELLKDCRPSVKQAMKELHMLCQCPSAVATMVAMETNVDEMDYTLSFLDDYVSDCLEKGALPYNNTTNIHSRTSKSPSKMSESIFSGLNFKPYNDSGSARSISTPSMYRLGATSITSTNSDSDSGFIAKPEEPVLNLKGVKSIWSKEGTKSDTTQQTETNSSQSISNTTRSNTTRTKSRVEGTSPKQPVPEDIDKKKALTSALFMGVSANSTQSTLPVQQSSLTKPSPTEHHIQYINPADSKTRGFLSWQAEEDFPHNATFAQKATYMNSPSGIWNQINKDSSKTDEPNSEDYSPRSGHKMAAPDSVIGARSVSPPNDISSPQSAIDNDDMLDRECPLTMYDGRYNTAFDLQRSLLTDYVETPTEEINRDITGQSNSDITGHSNSDITGQSNSDSFYLHTQDDDESMYESRTFTNDSTVK</sequence>
<comment type="caution">
    <text evidence="6">The sequence shown here is derived from an EMBL/GenBank/DDBJ whole genome shotgun (WGS) entry which is preliminary data.</text>
</comment>
<evidence type="ECO:0000256" key="5">
    <source>
        <dbReference type="SAM" id="MobiDB-lite"/>
    </source>
</evidence>
<feature type="compositionally biased region" description="Polar residues" evidence="5">
    <location>
        <begin position="774"/>
        <end position="790"/>
    </location>
</feature>
<feature type="compositionally biased region" description="Polar residues" evidence="5">
    <location>
        <begin position="877"/>
        <end position="889"/>
    </location>
</feature>
<proteinExistence type="predicted"/>
<reference evidence="6" key="1">
    <citation type="submission" date="2022-03" db="EMBL/GenBank/DDBJ databases">
        <authorList>
            <person name="Martin C."/>
        </authorList>
    </citation>
    <scope>NUCLEOTIDE SEQUENCE</scope>
</reference>
<evidence type="ECO:0000256" key="3">
    <source>
        <dbReference type="ARBA" id="ARBA00022927"/>
    </source>
</evidence>
<keyword evidence="4" id="KW-0472">Membrane</keyword>